<dbReference type="WBParaSite" id="Gr19_v10_g12162.t1">
    <property type="protein sequence ID" value="Gr19_v10_g12162.t1"/>
    <property type="gene ID" value="Gr19_v10_g12162"/>
</dbReference>
<evidence type="ECO:0000313" key="4">
    <source>
        <dbReference type="WBParaSite" id="Gr19_v10_g12162.t1"/>
    </source>
</evidence>
<reference evidence="4" key="1">
    <citation type="submission" date="2022-11" db="UniProtKB">
        <authorList>
            <consortium name="WormBaseParasite"/>
        </authorList>
    </citation>
    <scope>IDENTIFICATION</scope>
</reference>
<name>A0A914H0Q4_GLORO</name>
<dbReference type="Proteomes" id="UP000887572">
    <property type="component" value="Unplaced"/>
</dbReference>
<dbReference type="AlphaFoldDB" id="A0A914H0Q4"/>
<accession>A0A914H0Q4</accession>
<feature type="chain" id="PRO_5037618608" evidence="2">
    <location>
        <begin position="32"/>
        <end position="221"/>
    </location>
</feature>
<keyword evidence="2" id="KW-0732">Signal</keyword>
<evidence type="ECO:0000256" key="1">
    <source>
        <dbReference type="SAM" id="MobiDB-lite"/>
    </source>
</evidence>
<proteinExistence type="predicted"/>
<feature type="signal peptide" evidence="2">
    <location>
        <begin position="1"/>
        <end position="31"/>
    </location>
</feature>
<feature type="region of interest" description="Disordered" evidence="1">
    <location>
        <begin position="62"/>
        <end position="81"/>
    </location>
</feature>
<protein>
    <submittedName>
        <fullName evidence="4">Uncharacterized protein</fullName>
    </submittedName>
</protein>
<keyword evidence="3" id="KW-1185">Reference proteome</keyword>
<organism evidence="3 4">
    <name type="scientific">Globodera rostochiensis</name>
    <name type="common">Golden nematode worm</name>
    <name type="synonym">Heterodera rostochiensis</name>
    <dbReference type="NCBI Taxonomy" id="31243"/>
    <lineage>
        <taxon>Eukaryota</taxon>
        <taxon>Metazoa</taxon>
        <taxon>Ecdysozoa</taxon>
        <taxon>Nematoda</taxon>
        <taxon>Chromadorea</taxon>
        <taxon>Rhabditida</taxon>
        <taxon>Tylenchina</taxon>
        <taxon>Tylenchomorpha</taxon>
        <taxon>Tylenchoidea</taxon>
        <taxon>Heteroderidae</taxon>
        <taxon>Heteroderinae</taxon>
        <taxon>Globodera</taxon>
    </lineage>
</organism>
<evidence type="ECO:0000313" key="3">
    <source>
        <dbReference type="Proteomes" id="UP000887572"/>
    </source>
</evidence>
<sequence>MPAPIHAKPSVPTNLLLMLVLLPCLRCPTHPQRRFVAFVKLSDPKFCSQALPPSNIHPIAECATDSASPPSPAPRPPYSTMTIRSSSSSSCSFLPLSSLLHRGFVVLCALSVLQFKPSLTTAAAVFAESGPASSSVDQFVHSDCAQLAGGDEERLLLCQLYESSALLAQLGVLVNEGIGRLAVSQGMGNKFIVADGGREKRKHEYLRFGKRKHEYLRFGRK</sequence>
<evidence type="ECO:0000256" key="2">
    <source>
        <dbReference type="SAM" id="SignalP"/>
    </source>
</evidence>